<evidence type="ECO:0000313" key="5">
    <source>
        <dbReference type="Proteomes" id="UP000652013"/>
    </source>
</evidence>
<dbReference type="RefSeq" id="WP_203937621.1">
    <property type="nucleotide sequence ID" value="NZ_BAAAGJ010000012.1"/>
</dbReference>
<evidence type="ECO:0000256" key="2">
    <source>
        <dbReference type="ARBA" id="ARBA00023002"/>
    </source>
</evidence>
<dbReference type="Proteomes" id="UP000652013">
    <property type="component" value="Unassembled WGS sequence"/>
</dbReference>
<comment type="caution">
    <text evidence="4">The sequence shown here is derived from an EMBL/GenBank/DDBJ whole genome shotgun (WGS) entry which is preliminary data.</text>
</comment>
<sequence>MNIAVLGLGLIGGSLLRALSAAGHAVLGFDADPATRATARTAAALAPAGRRWQIAGSVKDAVATADLAVLAVPLPAVAGVLGELGGFRGLLTDVTSVKGPVRDLVGGRRFVGGHPMAGKETSGFGAADPALFEGAAWVLCLEEETATADWLTLAALVTGLGARAVPATAADHDRAVATVSHVPHLLATALAAAAAGEPLAATLGAGSFRDGTRVAATRPELVAAMCGGNAGAVGPALDEVIRSLTEARARLAEADPVTALQPWLHDGNAARLAWPPRAGEQRDLPARADVLRRLGRAGGWVTAVSADHRTITAVLPAD</sequence>
<dbReference type="PROSITE" id="PS51176">
    <property type="entry name" value="PDH_ADH"/>
    <property type="match status" value="1"/>
</dbReference>
<dbReference type="InterPro" id="IPR046825">
    <property type="entry name" value="PDH_C"/>
</dbReference>
<dbReference type="SUPFAM" id="SSF48179">
    <property type="entry name" value="6-phosphogluconate dehydrogenase C-terminal domain-like"/>
    <property type="match status" value="1"/>
</dbReference>
<dbReference type="PANTHER" id="PTHR21363">
    <property type="entry name" value="PREPHENATE DEHYDROGENASE"/>
    <property type="match status" value="1"/>
</dbReference>
<dbReference type="InterPro" id="IPR050812">
    <property type="entry name" value="Preph/Arog_dehydrog"/>
</dbReference>
<dbReference type="EMBL" id="BOOY01000008">
    <property type="protein sequence ID" value="GIJ02342.1"/>
    <property type="molecule type" value="Genomic_DNA"/>
</dbReference>
<organism evidence="4 5">
    <name type="scientific">Spirilliplanes yamanashiensis</name>
    <dbReference type="NCBI Taxonomy" id="42233"/>
    <lineage>
        <taxon>Bacteria</taxon>
        <taxon>Bacillati</taxon>
        <taxon>Actinomycetota</taxon>
        <taxon>Actinomycetes</taxon>
        <taxon>Micromonosporales</taxon>
        <taxon>Micromonosporaceae</taxon>
        <taxon>Spirilliplanes</taxon>
    </lineage>
</organism>
<evidence type="ECO:0000259" key="3">
    <source>
        <dbReference type="PROSITE" id="PS51176"/>
    </source>
</evidence>
<dbReference type="InterPro" id="IPR008927">
    <property type="entry name" value="6-PGluconate_DH-like_C_sf"/>
</dbReference>
<dbReference type="GO" id="GO:0008977">
    <property type="term" value="F:prephenate dehydrogenase (NAD+) activity"/>
    <property type="evidence" value="ECO:0007669"/>
    <property type="project" value="InterPro"/>
</dbReference>
<dbReference type="SUPFAM" id="SSF51735">
    <property type="entry name" value="NAD(P)-binding Rossmann-fold domains"/>
    <property type="match status" value="1"/>
</dbReference>
<dbReference type="InterPro" id="IPR036291">
    <property type="entry name" value="NAD(P)-bd_dom_sf"/>
</dbReference>
<accession>A0A8J3Y6P3</accession>
<evidence type="ECO:0000313" key="4">
    <source>
        <dbReference type="EMBL" id="GIJ02342.1"/>
    </source>
</evidence>
<dbReference type="GO" id="GO:0006571">
    <property type="term" value="P:tyrosine biosynthetic process"/>
    <property type="evidence" value="ECO:0007669"/>
    <property type="project" value="InterPro"/>
</dbReference>
<feature type="domain" description="Prephenate/arogenate dehydrogenase" evidence="3">
    <location>
        <begin position="1"/>
        <end position="282"/>
    </location>
</feature>
<name>A0A8J3Y6P3_9ACTN</name>
<dbReference type="InterPro" id="IPR003099">
    <property type="entry name" value="Prephen_DH"/>
</dbReference>
<gene>
    <name evidence="4" type="ORF">Sya03_16940</name>
</gene>
<dbReference type="GO" id="GO:0004665">
    <property type="term" value="F:prephenate dehydrogenase (NADP+) activity"/>
    <property type="evidence" value="ECO:0007669"/>
    <property type="project" value="InterPro"/>
</dbReference>
<comment type="similarity">
    <text evidence="1">Belongs to the prephenate/arogenate dehydrogenase family.</text>
</comment>
<proteinExistence type="inferred from homology"/>
<dbReference type="Gene3D" id="1.10.3660.10">
    <property type="entry name" value="6-phosphogluconate dehydrogenase C-terminal like domain"/>
    <property type="match status" value="1"/>
</dbReference>
<dbReference type="GO" id="GO:0070403">
    <property type="term" value="F:NAD+ binding"/>
    <property type="evidence" value="ECO:0007669"/>
    <property type="project" value="InterPro"/>
</dbReference>
<reference evidence="4" key="1">
    <citation type="submission" date="2021-01" db="EMBL/GenBank/DDBJ databases">
        <title>Whole genome shotgun sequence of Spirilliplanes yamanashiensis NBRC 15828.</title>
        <authorList>
            <person name="Komaki H."/>
            <person name="Tamura T."/>
        </authorList>
    </citation>
    <scope>NUCLEOTIDE SEQUENCE</scope>
    <source>
        <strain evidence="4">NBRC 15828</strain>
    </source>
</reference>
<evidence type="ECO:0000256" key="1">
    <source>
        <dbReference type="ARBA" id="ARBA00007964"/>
    </source>
</evidence>
<dbReference type="InterPro" id="IPR046826">
    <property type="entry name" value="PDH_N"/>
</dbReference>
<dbReference type="AlphaFoldDB" id="A0A8J3Y6P3"/>
<keyword evidence="5" id="KW-1185">Reference proteome</keyword>
<dbReference type="PANTHER" id="PTHR21363:SF0">
    <property type="entry name" value="PREPHENATE DEHYDROGENASE [NADP(+)]"/>
    <property type="match status" value="1"/>
</dbReference>
<dbReference type="Pfam" id="PF20463">
    <property type="entry name" value="PDH_C"/>
    <property type="match status" value="1"/>
</dbReference>
<dbReference type="Pfam" id="PF02153">
    <property type="entry name" value="PDH_N"/>
    <property type="match status" value="1"/>
</dbReference>
<protein>
    <submittedName>
        <fullName evidence="4">Prephenate dehydrogenase</fullName>
    </submittedName>
</protein>
<dbReference type="Gene3D" id="3.40.50.720">
    <property type="entry name" value="NAD(P)-binding Rossmann-like Domain"/>
    <property type="match status" value="1"/>
</dbReference>
<keyword evidence="2" id="KW-0560">Oxidoreductase</keyword>